<dbReference type="AlphaFoldDB" id="A0A1V6N4I5"/>
<proteinExistence type="predicted"/>
<keyword evidence="3" id="KW-1185">Reference proteome</keyword>
<reference evidence="2 3" key="1">
    <citation type="submission" date="2014-12" db="EMBL/GenBank/DDBJ databases">
        <title>Genome sequence of Methanobrevibacter arboriphilicus DH1, DSM1125.</title>
        <authorList>
            <person name="Poehlein A."/>
            <person name="Thauer R.K."/>
            <person name="Seedorf H."/>
            <person name="Daniel R."/>
        </authorList>
    </citation>
    <scope>NUCLEOTIDE SEQUENCE [LARGE SCALE GENOMIC DNA]</scope>
    <source>
        <strain evidence="2 3">DH1</strain>
    </source>
</reference>
<name>A0A1V6N4I5_METAZ</name>
<dbReference type="EMBL" id="JXMW01000001">
    <property type="protein sequence ID" value="OQD59618.1"/>
    <property type="molecule type" value="Genomic_DNA"/>
</dbReference>
<evidence type="ECO:0000313" key="3">
    <source>
        <dbReference type="Proteomes" id="UP000191661"/>
    </source>
</evidence>
<accession>A0A1V6N4I5</accession>
<comment type="caution">
    <text evidence="2">The sequence shown here is derived from an EMBL/GenBank/DDBJ whole genome shotgun (WGS) entry which is preliminary data.</text>
</comment>
<protein>
    <submittedName>
        <fullName evidence="2">Uncharacterized protein</fullName>
    </submittedName>
</protein>
<evidence type="ECO:0000313" key="2">
    <source>
        <dbReference type="EMBL" id="OQD59618.1"/>
    </source>
</evidence>
<keyword evidence="1" id="KW-0812">Transmembrane</keyword>
<keyword evidence="1" id="KW-0472">Membrane</keyword>
<gene>
    <name evidence="2" type="ORF">MBBAR_1c00120</name>
</gene>
<feature type="transmembrane region" description="Helical" evidence="1">
    <location>
        <begin position="20"/>
        <end position="37"/>
    </location>
</feature>
<organism evidence="2 3">
    <name type="scientific">Methanobrevibacter arboriphilus JCM 13429 = DSM 1125</name>
    <dbReference type="NCBI Taxonomy" id="1300164"/>
    <lineage>
        <taxon>Archaea</taxon>
        <taxon>Methanobacteriati</taxon>
        <taxon>Methanobacteriota</taxon>
        <taxon>Methanomada group</taxon>
        <taxon>Methanobacteria</taxon>
        <taxon>Methanobacteriales</taxon>
        <taxon>Methanobacteriaceae</taxon>
        <taxon>Methanobrevibacter</taxon>
    </lineage>
</organism>
<sequence length="210" mass="23691">MYTKTKTSTSKSGMMNKKNIVIIGIIIICIIGAYFIFSNLNNQNNSNNYSNNANDIINANNNINNINNISDETFELKGEKTTINGLITMIPSKYSNGTIKTSSGIETYGKYDDDSIYITVYDDSSQGEKVYQGDIDYFAYGIANKDNNPKRENITIANHTILYVTQHSDTRGDYRLAFFEVNGKKVLIEWLGNEVTPDIENIIHGFYKLN</sequence>
<dbReference type="Proteomes" id="UP000191661">
    <property type="component" value="Unassembled WGS sequence"/>
</dbReference>
<keyword evidence="1" id="KW-1133">Transmembrane helix</keyword>
<evidence type="ECO:0000256" key="1">
    <source>
        <dbReference type="SAM" id="Phobius"/>
    </source>
</evidence>